<evidence type="ECO:0000256" key="3">
    <source>
        <dbReference type="SAM" id="MobiDB-lite"/>
    </source>
</evidence>
<dbReference type="EMBL" id="JAKCXM010000001">
    <property type="protein sequence ID" value="KAJ0410375.1"/>
    <property type="molecule type" value="Genomic_DNA"/>
</dbReference>
<evidence type="ECO:0000256" key="1">
    <source>
        <dbReference type="ARBA" id="ARBA00023054"/>
    </source>
</evidence>
<dbReference type="GO" id="GO:0000323">
    <property type="term" value="C:lytic vacuole"/>
    <property type="evidence" value="ECO:0007669"/>
    <property type="project" value="TreeGrafter"/>
</dbReference>
<sequence>MASTSPSSGTPSSLGWNALPVATHRSVASIQQLSAFGMRNVALAALRSGQLVDLYFKLVLDGHVVYVSEIARDTVNPVWMPFQLDEHVHDEEPGESLGNMYCGTCFDIIVMRVCDGNTRGPSTLTRISSGRRGFHTTDDLDSDSTDEPKELLGLLEEEEKEEDSSGSALAPIFPDTCGGGVFEEEVFRFSFNIRELDPLPTGVVDTPSLPFNTCLLDFNGRTHVRREVIELLVDGGVISTKHSRRKGSAIQLKDYSLHDGVDKLERIRSLRRHVEEVTKTNRSLQQQIQTRLVGVQRIVEQDQLRADARERLQRLRREIADTRETIARVRSAMHDEKRTFETDIHIPKALLSTMQMGMRYKDEKQGILERRHEVLRAAHKIRSRQAMLVQDLGRVYPIEYDGVGDHSIRGIRITKADLTIGGRADEEQLSTALGYIAHLVFMLSKYLHVNLRYKVVPYSSRSYMKDEINDPHGEYPLYRKGVEKERFERAIHFLRRNVEQLLFARGLDPTKDATILDKLKNLMDAEALWLNKDREAGAASAVGSR</sequence>
<dbReference type="Pfam" id="PF10186">
    <property type="entry name" value="ATG14"/>
    <property type="match status" value="1"/>
</dbReference>
<dbReference type="Proteomes" id="UP001209570">
    <property type="component" value="Unassembled WGS sequence"/>
</dbReference>
<name>A0AAD5MAE0_PYTIN</name>
<evidence type="ECO:0000256" key="2">
    <source>
        <dbReference type="SAM" id="Coils"/>
    </source>
</evidence>
<reference evidence="4" key="1">
    <citation type="submission" date="2021-12" db="EMBL/GenBank/DDBJ databases">
        <title>Prjna785345.</title>
        <authorList>
            <person name="Rujirawat T."/>
            <person name="Krajaejun T."/>
        </authorList>
    </citation>
    <scope>NUCLEOTIDE SEQUENCE</scope>
    <source>
        <strain evidence="4">Pi057C3</strain>
    </source>
</reference>
<gene>
    <name evidence="4" type="ORF">P43SY_002707</name>
</gene>
<proteinExistence type="predicted"/>
<keyword evidence="5" id="KW-1185">Reference proteome</keyword>
<dbReference type="GO" id="GO:0000149">
    <property type="term" value="F:SNARE binding"/>
    <property type="evidence" value="ECO:0007669"/>
    <property type="project" value="TreeGrafter"/>
</dbReference>
<dbReference type="PANTHER" id="PTHR15157:SF5">
    <property type="entry name" value="UV RADIATION RESISTANCE-ASSOCIATED GENE PROTEIN"/>
    <property type="match status" value="1"/>
</dbReference>
<evidence type="ECO:0000313" key="5">
    <source>
        <dbReference type="Proteomes" id="UP001209570"/>
    </source>
</evidence>
<protein>
    <recommendedName>
        <fullName evidence="6">C2 domain-containing protein</fullName>
    </recommendedName>
</protein>
<dbReference type="GO" id="GO:0032991">
    <property type="term" value="C:protein-containing complex"/>
    <property type="evidence" value="ECO:0007669"/>
    <property type="project" value="UniProtKB-ARBA"/>
</dbReference>
<dbReference type="PANTHER" id="PTHR15157">
    <property type="entry name" value="UV RADIATION RESISTANCE-ASSOCIATED GENE PROTEIN"/>
    <property type="match status" value="1"/>
</dbReference>
<dbReference type="AlphaFoldDB" id="A0AAD5MAE0"/>
<organism evidence="4 5">
    <name type="scientific">Pythium insidiosum</name>
    <name type="common">Pythiosis disease agent</name>
    <dbReference type="NCBI Taxonomy" id="114742"/>
    <lineage>
        <taxon>Eukaryota</taxon>
        <taxon>Sar</taxon>
        <taxon>Stramenopiles</taxon>
        <taxon>Oomycota</taxon>
        <taxon>Peronosporomycetes</taxon>
        <taxon>Pythiales</taxon>
        <taxon>Pythiaceae</taxon>
        <taxon>Pythium</taxon>
    </lineage>
</organism>
<evidence type="ECO:0000313" key="4">
    <source>
        <dbReference type="EMBL" id="KAJ0410375.1"/>
    </source>
</evidence>
<dbReference type="GO" id="GO:0005768">
    <property type="term" value="C:endosome"/>
    <property type="evidence" value="ECO:0007669"/>
    <property type="project" value="TreeGrafter"/>
</dbReference>
<dbReference type="InterPro" id="IPR018791">
    <property type="entry name" value="UV_resistance/autophagy_Atg14"/>
</dbReference>
<evidence type="ECO:0008006" key="6">
    <source>
        <dbReference type="Google" id="ProtNLM"/>
    </source>
</evidence>
<feature type="region of interest" description="Disordered" evidence="3">
    <location>
        <begin position="125"/>
        <end position="147"/>
    </location>
</feature>
<accession>A0AAD5MAE0</accession>
<dbReference type="GO" id="GO:0035493">
    <property type="term" value="P:SNARE complex assembly"/>
    <property type="evidence" value="ECO:0007669"/>
    <property type="project" value="TreeGrafter"/>
</dbReference>
<comment type="caution">
    <text evidence="4">The sequence shown here is derived from an EMBL/GenBank/DDBJ whole genome shotgun (WGS) entry which is preliminary data.</text>
</comment>
<keyword evidence="1 2" id="KW-0175">Coiled coil</keyword>
<feature type="coiled-coil region" evidence="2">
    <location>
        <begin position="267"/>
        <end position="332"/>
    </location>
</feature>